<feature type="transmembrane region" description="Helical" evidence="9">
    <location>
        <begin position="202"/>
        <end position="225"/>
    </location>
</feature>
<feature type="transmembrane region" description="Helical" evidence="9">
    <location>
        <begin position="283"/>
        <end position="305"/>
    </location>
</feature>
<evidence type="ECO:0000256" key="5">
    <source>
        <dbReference type="ARBA" id="ARBA00022741"/>
    </source>
</evidence>
<dbReference type="FunFam" id="3.40.50.300:FF:000335">
    <property type="entry name" value="ATP binding cassette subfamily A member 5"/>
    <property type="match status" value="1"/>
</dbReference>
<evidence type="ECO:0000256" key="7">
    <source>
        <dbReference type="ARBA" id="ARBA00022989"/>
    </source>
</evidence>
<evidence type="ECO:0000256" key="1">
    <source>
        <dbReference type="ARBA" id="ARBA00004141"/>
    </source>
</evidence>
<comment type="similarity">
    <text evidence="2">Belongs to the ABC transporter superfamily. ABCA family. CPR flippase (TC 3.A.1.211) subfamily.</text>
</comment>
<dbReference type="PROSITE" id="PS50893">
    <property type="entry name" value="ABC_TRANSPORTER_2"/>
    <property type="match status" value="1"/>
</dbReference>
<evidence type="ECO:0000313" key="11">
    <source>
        <dbReference type="EMBL" id="KAG5555737.1"/>
    </source>
</evidence>
<keyword evidence="8 9" id="KW-0472">Membrane</keyword>
<evidence type="ECO:0000256" key="9">
    <source>
        <dbReference type="SAM" id="Phobius"/>
    </source>
</evidence>
<dbReference type="GO" id="GO:0005319">
    <property type="term" value="F:lipid transporter activity"/>
    <property type="evidence" value="ECO:0007669"/>
    <property type="project" value="TreeGrafter"/>
</dbReference>
<comment type="subcellular location">
    <subcellularLocation>
        <location evidence="1">Membrane</location>
        <topology evidence="1">Multi-pass membrane protein</topology>
    </subcellularLocation>
</comment>
<evidence type="ECO:0000256" key="3">
    <source>
        <dbReference type="ARBA" id="ARBA00022448"/>
    </source>
</evidence>
<feature type="transmembrane region" description="Helical" evidence="9">
    <location>
        <begin position="246"/>
        <end position="271"/>
    </location>
</feature>
<dbReference type="GO" id="GO:0005524">
    <property type="term" value="F:ATP binding"/>
    <property type="evidence" value="ECO:0007669"/>
    <property type="project" value="UniProtKB-KW"/>
</dbReference>
<dbReference type="GO" id="GO:0140359">
    <property type="term" value="F:ABC-type transporter activity"/>
    <property type="evidence" value="ECO:0007669"/>
    <property type="project" value="InterPro"/>
</dbReference>
<evidence type="ECO:0000256" key="4">
    <source>
        <dbReference type="ARBA" id="ARBA00022692"/>
    </source>
</evidence>
<keyword evidence="3" id="KW-0813">Transport</keyword>
<dbReference type="CDD" id="cd03263">
    <property type="entry name" value="ABC_subfamily_A"/>
    <property type="match status" value="1"/>
</dbReference>
<protein>
    <recommendedName>
        <fullName evidence="10">ABC transporter domain-containing protein</fullName>
    </recommendedName>
</protein>
<dbReference type="SUPFAM" id="SSF52540">
    <property type="entry name" value="P-loop containing nucleoside triphosphate hydrolases"/>
    <property type="match status" value="1"/>
</dbReference>
<dbReference type="Gene3D" id="3.40.50.300">
    <property type="entry name" value="P-loop containing nucleotide triphosphate hydrolases"/>
    <property type="match status" value="1"/>
</dbReference>
<dbReference type="SMART" id="SM00382">
    <property type="entry name" value="AAA"/>
    <property type="match status" value="1"/>
</dbReference>
<comment type="caution">
    <text evidence="11">The sequence shown here is derived from an EMBL/GenBank/DDBJ whole genome shotgun (WGS) entry which is preliminary data.</text>
</comment>
<keyword evidence="4 9" id="KW-0812">Transmembrane</keyword>
<dbReference type="InterPro" id="IPR056264">
    <property type="entry name" value="R2_ABCA1-4-like"/>
</dbReference>
<feature type="transmembrane region" description="Helical" evidence="9">
    <location>
        <begin position="317"/>
        <end position="339"/>
    </location>
</feature>
<name>A0AAV6KTD4_9ERIC</name>
<dbReference type="GO" id="GO:0016020">
    <property type="term" value="C:membrane"/>
    <property type="evidence" value="ECO:0007669"/>
    <property type="project" value="UniProtKB-SubCell"/>
</dbReference>
<keyword evidence="12" id="KW-1185">Reference proteome</keyword>
<proteinExistence type="inferred from homology"/>
<dbReference type="Proteomes" id="UP000823749">
    <property type="component" value="Chromosome 3"/>
</dbReference>
<keyword evidence="5" id="KW-0547">Nucleotide-binding</keyword>
<dbReference type="AlphaFoldDB" id="A0AAV6KTD4"/>
<dbReference type="PANTHER" id="PTHR19229">
    <property type="entry name" value="ATP-BINDING CASSETTE TRANSPORTER SUBFAMILY A ABCA"/>
    <property type="match status" value="1"/>
</dbReference>
<evidence type="ECO:0000259" key="10">
    <source>
        <dbReference type="PROSITE" id="PS50893"/>
    </source>
</evidence>
<accession>A0AAV6KTD4</accession>
<dbReference type="EMBL" id="JACTNZ010000003">
    <property type="protein sequence ID" value="KAG5555737.1"/>
    <property type="molecule type" value="Genomic_DNA"/>
</dbReference>
<dbReference type="InterPro" id="IPR027417">
    <property type="entry name" value="P-loop_NTPase"/>
</dbReference>
<keyword evidence="7 9" id="KW-1133">Transmembrane helix</keyword>
<dbReference type="PANTHER" id="PTHR19229:SF267">
    <property type="entry name" value="ABC TRANSPORTER A FAMILY MEMBER 1"/>
    <property type="match status" value="1"/>
</dbReference>
<evidence type="ECO:0000313" key="12">
    <source>
        <dbReference type="Proteomes" id="UP000823749"/>
    </source>
</evidence>
<evidence type="ECO:0000256" key="2">
    <source>
        <dbReference type="ARBA" id="ARBA00008526"/>
    </source>
</evidence>
<keyword evidence="6" id="KW-0067">ATP-binding</keyword>
<sequence>MEVADLGLEEAAENGLGDVGTVLGLGWLAAMVGGGEPLSVSYTDVVSDLLSWVSKGPCPLSAYVNEEVKFNFESLQGLLKNQFVLFGFDICKLQKYVKGRFIVIAPLVADVVFGGWSFNGLGAWDALRYGAIVMDDRNDDGSLGYTVLHNSSCQHASPTYINLMNSAILRLATQNENMTIRTRNHPLPKTKSQNLQRHDLDAFAAVVVVNIAFSFIPASFAVSIVKEREVKAKHQQLISGVSIWSYWFSTYVWDFVSFLFPTSFAIILFYIFGMDQFIGKGSFLPTILMFLEYGLAVASSTYCLTFFFSEHTMAQNVVLLVHFFSGLILMVISFIMGMMETTAHTNSVLKNIFRLSPGFCFADGLASLALLRQGMKDGSGDGVLDWNVSGAAICYLAAEGIVYYLITLGLELVPPNKVSVLAIEEFWKSIKTLYPRTSSSYKEPLLESSSKYVDLDLDDDVDVRAERSRVLSGSIDNAIIYLRNLRKVYPGWNYHGTKVAVHSLTFAVQAGECFGFLGPNGAGKTTTLSMLSGEERPSDGTAFIFGKDISSNPKAAHCHIGYCPQFDALLEFLTVREHLEMYARIKGVPQYQLEDVVKEKIVEFDLLQHADKPSFALSGGNKRKLSVAIAMIGDPPIVILDEPSTGMDPIAKRFMWEVISRLSTRRGKSAVILTTHSMNEAQALCTRIGIMIKPTEVSLVDLENLCRIIQEKLFDIPTHPRSLLSDLEVCIGGTDCITSESASVAEISLSEEMIVVIGHWLGNQERIRTLVSSTYHSAGASGEELSEQLVRDGGIPLPLFSEWWLAKEKFSTIDAFIQSSFPGATFQGCNGLSVKYQLPYGEDLSLADVFGHLERNRDLMGIAEYSISQSTLETIFNHFAAKS</sequence>
<dbReference type="InterPro" id="IPR017871">
    <property type="entry name" value="ABC_transporter-like_CS"/>
</dbReference>
<evidence type="ECO:0000256" key="8">
    <source>
        <dbReference type="ARBA" id="ARBA00023136"/>
    </source>
</evidence>
<reference evidence="11" key="1">
    <citation type="submission" date="2020-08" db="EMBL/GenBank/DDBJ databases">
        <title>Plant Genome Project.</title>
        <authorList>
            <person name="Zhang R.-G."/>
        </authorList>
    </citation>
    <scope>NUCLEOTIDE SEQUENCE</scope>
    <source>
        <strain evidence="11">WSP0</strain>
        <tissue evidence="11">Leaf</tissue>
    </source>
</reference>
<dbReference type="InterPro" id="IPR003439">
    <property type="entry name" value="ABC_transporter-like_ATP-bd"/>
</dbReference>
<gene>
    <name evidence="11" type="ORF">RHGRI_006396</name>
</gene>
<dbReference type="InterPro" id="IPR013525">
    <property type="entry name" value="ABC2_TM"/>
</dbReference>
<feature type="transmembrane region" description="Helical" evidence="9">
    <location>
        <begin position="101"/>
        <end position="118"/>
    </location>
</feature>
<organism evidence="11 12">
    <name type="scientific">Rhododendron griersonianum</name>
    <dbReference type="NCBI Taxonomy" id="479676"/>
    <lineage>
        <taxon>Eukaryota</taxon>
        <taxon>Viridiplantae</taxon>
        <taxon>Streptophyta</taxon>
        <taxon>Embryophyta</taxon>
        <taxon>Tracheophyta</taxon>
        <taxon>Spermatophyta</taxon>
        <taxon>Magnoliopsida</taxon>
        <taxon>eudicotyledons</taxon>
        <taxon>Gunneridae</taxon>
        <taxon>Pentapetalae</taxon>
        <taxon>asterids</taxon>
        <taxon>Ericales</taxon>
        <taxon>Ericaceae</taxon>
        <taxon>Ericoideae</taxon>
        <taxon>Rhodoreae</taxon>
        <taxon>Rhododendron</taxon>
    </lineage>
</organism>
<dbReference type="PROSITE" id="PS00211">
    <property type="entry name" value="ABC_TRANSPORTER_1"/>
    <property type="match status" value="1"/>
</dbReference>
<dbReference type="GO" id="GO:0016887">
    <property type="term" value="F:ATP hydrolysis activity"/>
    <property type="evidence" value="ECO:0007669"/>
    <property type="project" value="InterPro"/>
</dbReference>
<dbReference type="InterPro" id="IPR003593">
    <property type="entry name" value="AAA+_ATPase"/>
</dbReference>
<dbReference type="Pfam" id="PF12698">
    <property type="entry name" value="ABC2_membrane_3"/>
    <property type="match status" value="1"/>
</dbReference>
<dbReference type="Pfam" id="PF23321">
    <property type="entry name" value="R1_ABCA1"/>
    <property type="match status" value="1"/>
</dbReference>
<evidence type="ECO:0000256" key="6">
    <source>
        <dbReference type="ARBA" id="ARBA00022840"/>
    </source>
</evidence>
<dbReference type="InterPro" id="IPR026082">
    <property type="entry name" value="ABCA"/>
</dbReference>
<dbReference type="Pfam" id="PF00005">
    <property type="entry name" value="ABC_tran"/>
    <property type="match status" value="1"/>
</dbReference>
<feature type="domain" description="ABC transporter" evidence="10">
    <location>
        <begin position="480"/>
        <end position="718"/>
    </location>
</feature>